<protein>
    <submittedName>
        <fullName evidence="1">12694_t:CDS:1</fullName>
    </submittedName>
</protein>
<dbReference type="AlphaFoldDB" id="A0A9N9PF93"/>
<name>A0A9N9PF93_9GLOM</name>
<accession>A0A9N9PF93</accession>
<reference evidence="1" key="1">
    <citation type="submission" date="2021-06" db="EMBL/GenBank/DDBJ databases">
        <authorList>
            <person name="Kallberg Y."/>
            <person name="Tangrot J."/>
            <person name="Rosling A."/>
        </authorList>
    </citation>
    <scope>NUCLEOTIDE SEQUENCE</scope>
    <source>
        <strain evidence="1">FL966</strain>
    </source>
</reference>
<comment type="caution">
    <text evidence="1">The sequence shown here is derived from an EMBL/GenBank/DDBJ whole genome shotgun (WGS) entry which is preliminary data.</text>
</comment>
<gene>
    <name evidence="1" type="ORF">CPELLU_LOCUS19634</name>
</gene>
<dbReference type="EMBL" id="CAJVQA010049185">
    <property type="protein sequence ID" value="CAG8820397.1"/>
    <property type="molecule type" value="Genomic_DNA"/>
</dbReference>
<proteinExistence type="predicted"/>
<keyword evidence="2" id="KW-1185">Reference proteome</keyword>
<evidence type="ECO:0000313" key="2">
    <source>
        <dbReference type="Proteomes" id="UP000789759"/>
    </source>
</evidence>
<dbReference type="Proteomes" id="UP000789759">
    <property type="component" value="Unassembled WGS sequence"/>
</dbReference>
<dbReference type="OrthoDB" id="2432705at2759"/>
<organism evidence="1 2">
    <name type="scientific">Cetraspora pellucida</name>
    <dbReference type="NCBI Taxonomy" id="1433469"/>
    <lineage>
        <taxon>Eukaryota</taxon>
        <taxon>Fungi</taxon>
        <taxon>Fungi incertae sedis</taxon>
        <taxon>Mucoromycota</taxon>
        <taxon>Glomeromycotina</taxon>
        <taxon>Glomeromycetes</taxon>
        <taxon>Diversisporales</taxon>
        <taxon>Gigasporaceae</taxon>
        <taxon>Cetraspora</taxon>
    </lineage>
</organism>
<feature type="non-terminal residue" evidence="1">
    <location>
        <position position="100"/>
    </location>
</feature>
<sequence length="100" mass="11656">NINIYQILFILLHQINDEKYERLPSDIKEAIKESIKINLQSYMSPKEILDYSKTLIKNLQFNNDQDLKQVLVAAVKQNLITEGEVSYLLSETSKIEEIND</sequence>
<evidence type="ECO:0000313" key="1">
    <source>
        <dbReference type="EMBL" id="CAG8820397.1"/>
    </source>
</evidence>